<keyword evidence="3" id="KW-1185">Reference proteome</keyword>
<reference evidence="2" key="1">
    <citation type="submission" date="2021-02" db="EMBL/GenBank/DDBJ databases">
        <authorList>
            <person name="Dougan E. K."/>
            <person name="Rhodes N."/>
            <person name="Thang M."/>
            <person name="Chan C."/>
        </authorList>
    </citation>
    <scope>NUCLEOTIDE SEQUENCE</scope>
</reference>
<dbReference type="AlphaFoldDB" id="A0A812M4E8"/>
<sequence>MSVPTELPTELGSQAGSPRTAPPSVGAAIGALFLQRPNLPHRDDEDWKPDAGDPRSEKWDEAEPKVELWFETKDLKSLCRFARVHEARLHHATQRGLVGGSLA</sequence>
<evidence type="ECO:0000313" key="2">
    <source>
        <dbReference type="EMBL" id="CAE7257525.1"/>
    </source>
</evidence>
<organism evidence="2 3">
    <name type="scientific">Symbiodinium natans</name>
    <dbReference type="NCBI Taxonomy" id="878477"/>
    <lineage>
        <taxon>Eukaryota</taxon>
        <taxon>Sar</taxon>
        <taxon>Alveolata</taxon>
        <taxon>Dinophyceae</taxon>
        <taxon>Suessiales</taxon>
        <taxon>Symbiodiniaceae</taxon>
        <taxon>Symbiodinium</taxon>
    </lineage>
</organism>
<dbReference type="EMBL" id="CAJNDS010001391">
    <property type="protein sequence ID" value="CAE7257525.1"/>
    <property type="molecule type" value="Genomic_DNA"/>
</dbReference>
<protein>
    <submittedName>
        <fullName evidence="2">Uncharacterized protein</fullName>
    </submittedName>
</protein>
<evidence type="ECO:0000256" key="1">
    <source>
        <dbReference type="SAM" id="MobiDB-lite"/>
    </source>
</evidence>
<name>A0A812M4E8_9DINO</name>
<evidence type="ECO:0000313" key="3">
    <source>
        <dbReference type="Proteomes" id="UP000604046"/>
    </source>
</evidence>
<gene>
    <name evidence="2" type="ORF">SNAT2548_LOCUS13321</name>
</gene>
<proteinExistence type="predicted"/>
<accession>A0A812M4E8</accession>
<comment type="caution">
    <text evidence="2">The sequence shown here is derived from an EMBL/GenBank/DDBJ whole genome shotgun (WGS) entry which is preliminary data.</text>
</comment>
<feature type="compositionally biased region" description="Basic and acidic residues" evidence="1">
    <location>
        <begin position="40"/>
        <end position="62"/>
    </location>
</feature>
<feature type="region of interest" description="Disordered" evidence="1">
    <location>
        <begin position="1"/>
        <end position="62"/>
    </location>
</feature>
<dbReference type="Proteomes" id="UP000604046">
    <property type="component" value="Unassembled WGS sequence"/>
</dbReference>